<sequence length="297" mass="32416">MSASTATRSSAAKQPRTRSRASLTYTLMLFPAVALFTIFITLPGLVGMVLSFTNYAGFGAWKWIGFKNYDSLFHDSTIMGSYKFTLLFAVVTTVVVNVCALFLAVALNSKIRFKRTLRSIFFVPMVLSGIVVAYVFQYIFGFEIPSIFGGQSMLASSHWAWLGVVIVTAWQTIPSAMVIYLAGLVAIPGEVYEAAAMDGATSWRQFRSITFPLMAGYVVINTILSFKNYLNVYDVVVGLTGGGPGTSTTSVAMGLFNGFNSGDYAYSMANAVIFFIITVIIALLQLRLMKGREVSFS</sequence>
<keyword evidence="6 7" id="KW-0472">Membrane</keyword>
<dbReference type="GO" id="GO:0055085">
    <property type="term" value="P:transmembrane transport"/>
    <property type="evidence" value="ECO:0007669"/>
    <property type="project" value="InterPro"/>
</dbReference>
<dbReference type="PANTHER" id="PTHR30193">
    <property type="entry name" value="ABC TRANSPORTER PERMEASE PROTEIN"/>
    <property type="match status" value="1"/>
</dbReference>
<feature type="transmembrane region" description="Helical" evidence="7">
    <location>
        <begin position="119"/>
        <end position="140"/>
    </location>
</feature>
<evidence type="ECO:0000313" key="9">
    <source>
        <dbReference type="EMBL" id="RNI19851.1"/>
    </source>
</evidence>
<dbReference type="EMBL" id="RJJQ01000018">
    <property type="protein sequence ID" value="RNI19851.1"/>
    <property type="molecule type" value="Genomic_DNA"/>
</dbReference>
<name>A0A3M9M2N7_9MICO</name>
<feature type="domain" description="ABC transmembrane type-1" evidence="8">
    <location>
        <begin position="82"/>
        <end position="285"/>
    </location>
</feature>
<feature type="transmembrane region" description="Helical" evidence="7">
    <location>
        <begin position="264"/>
        <end position="284"/>
    </location>
</feature>
<dbReference type="PANTHER" id="PTHR30193:SF37">
    <property type="entry name" value="INNER MEMBRANE ABC TRANSPORTER PERMEASE PROTEIN YCJO"/>
    <property type="match status" value="1"/>
</dbReference>
<dbReference type="Proteomes" id="UP000271678">
    <property type="component" value="Unassembled WGS sequence"/>
</dbReference>
<proteinExistence type="inferred from homology"/>
<comment type="caution">
    <text evidence="9">The sequence shown here is derived from an EMBL/GenBank/DDBJ whole genome shotgun (WGS) entry which is preliminary data.</text>
</comment>
<keyword evidence="10" id="KW-1185">Reference proteome</keyword>
<keyword evidence="4 7" id="KW-0812">Transmembrane</keyword>
<evidence type="ECO:0000256" key="1">
    <source>
        <dbReference type="ARBA" id="ARBA00004651"/>
    </source>
</evidence>
<dbReference type="CDD" id="cd06261">
    <property type="entry name" value="TM_PBP2"/>
    <property type="match status" value="1"/>
</dbReference>
<feature type="transmembrane region" description="Helical" evidence="7">
    <location>
        <begin position="21"/>
        <end position="42"/>
    </location>
</feature>
<dbReference type="PROSITE" id="PS50928">
    <property type="entry name" value="ABC_TM1"/>
    <property type="match status" value="1"/>
</dbReference>
<evidence type="ECO:0000256" key="6">
    <source>
        <dbReference type="ARBA" id="ARBA00023136"/>
    </source>
</evidence>
<dbReference type="SUPFAM" id="SSF161098">
    <property type="entry name" value="MetI-like"/>
    <property type="match status" value="1"/>
</dbReference>
<protein>
    <submittedName>
        <fullName evidence="9">Sugar ABC transporter permease</fullName>
    </submittedName>
</protein>
<comment type="similarity">
    <text evidence="7">Belongs to the binding-protein-dependent transport system permease family.</text>
</comment>
<dbReference type="Gene3D" id="1.10.3720.10">
    <property type="entry name" value="MetI-like"/>
    <property type="match status" value="1"/>
</dbReference>
<evidence type="ECO:0000259" key="8">
    <source>
        <dbReference type="PROSITE" id="PS50928"/>
    </source>
</evidence>
<evidence type="ECO:0000313" key="10">
    <source>
        <dbReference type="Proteomes" id="UP000271678"/>
    </source>
</evidence>
<reference evidence="9 10" key="1">
    <citation type="submission" date="2018-11" db="EMBL/GenBank/DDBJ databases">
        <title>Draft genome of Simplicispira Flexivirga sp. BO-16.</title>
        <authorList>
            <person name="Im W.T."/>
        </authorList>
    </citation>
    <scope>NUCLEOTIDE SEQUENCE [LARGE SCALE GENOMIC DNA]</scope>
    <source>
        <strain evidence="9 10">BO-16</strain>
    </source>
</reference>
<dbReference type="GO" id="GO:0005886">
    <property type="term" value="C:plasma membrane"/>
    <property type="evidence" value="ECO:0007669"/>
    <property type="project" value="UniProtKB-SubCell"/>
</dbReference>
<evidence type="ECO:0000256" key="7">
    <source>
        <dbReference type="RuleBase" id="RU363032"/>
    </source>
</evidence>
<dbReference type="InterPro" id="IPR000515">
    <property type="entry name" value="MetI-like"/>
</dbReference>
<keyword evidence="5 7" id="KW-1133">Transmembrane helix</keyword>
<dbReference type="AlphaFoldDB" id="A0A3M9M2N7"/>
<evidence type="ECO:0000256" key="5">
    <source>
        <dbReference type="ARBA" id="ARBA00022989"/>
    </source>
</evidence>
<evidence type="ECO:0000256" key="3">
    <source>
        <dbReference type="ARBA" id="ARBA00022475"/>
    </source>
</evidence>
<keyword evidence="2 7" id="KW-0813">Transport</keyword>
<dbReference type="OrthoDB" id="9805974at2"/>
<dbReference type="Pfam" id="PF00528">
    <property type="entry name" value="BPD_transp_1"/>
    <property type="match status" value="1"/>
</dbReference>
<feature type="transmembrane region" description="Helical" evidence="7">
    <location>
        <begin position="84"/>
        <end position="107"/>
    </location>
</feature>
<gene>
    <name evidence="9" type="ORF">EFY87_15590</name>
</gene>
<dbReference type="InterPro" id="IPR035906">
    <property type="entry name" value="MetI-like_sf"/>
</dbReference>
<comment type="subcellular location">
    <subcellularLocation>
        <location evidence="1 7">Cell membrane</location>
        <topology evidence="1 7">Multi-pass membrane protein</topology>
    </subcellularLocation>
</comment>
<evidence type="ECO:0000256" key="4">
    <source>
        <dbReference type="ARBA" id="ARBA00022692"/>
    </source>
</evidence>
<evidence type="ECO:0000256" key="2">
    <source>
        <dbReference type="ARBA" id="ARBA00022448"/>
    </source>
</evidence>
<feature type="transmembrane region" description="Helical" evidence="7">
    <location>
        <begin position="160"/>
        <end position="187"/>
    </location>
</feature>
<dbReference type="InterPro" id="IPR051393">
    <property type="entry name" value="ABC_transporter_permease"/>
</dbReference>
<organism evidence="9 10">
    <name type="scientific">Flexivirga caeni</name>
    <dbReference type="NCBI Taxonomy" id="2294115"/>
    <lineage>
        <taxon>Bacteria</taxon>
        <taxon>Bacillati</taxon>
        <taxon>Actinomycetota</taxon>
        <taxon>Actinomycetes</taxon>
        <taxon>Micrococcales</taxon>
        <taxon>Dermacoccaceae</taxon>
        <taxon>Flexivirga</taxon>
    </lineage>
</organism>
<feature type="transmembrane region" description="Helical" evidence="7">
    <location>
        <begin position="208"/>
        <end position="226"/>
    </location>
</feature>
<keyword evidence="3" id="KW-1003">Cell membrane</keyword>
<accession>A0A3M9M2N7</accession>